<dbReference type="GeneID" id="75692048"/>
<accession>A0AAE7S0A6</accession>
<dbReference type="Proteomes" id="UP000827562">
    <property type="component" value="Segment"/>
</dbReference>
<dbReference type="RefSeq" id="YP_010359339.1">
    <property type="nucleotide sequence ID" value="NC_062772.1"/>
</dbReference>
<keyword evidence="3" id="KW-1185">Reference proteome</keyword>
<feature type="region of interest" description="Disordered" evidence="1">
    <location>
        <begin position="1045"/>
        <end position="1079"/>
    </location>
</feature>
<dbReference type="KEGG" id="vg:75692048"/>
<reference evidence="2 3" key="1">
    <citation type="submission" date="2021-04" db="EMBL/GenBank/DDBJ databases">
        <authorList>
            <person name="Shkoporov A.N."/>
            <person name="Stockdale S.R."/>
            <person name="Guerin E."/>
            <person name="Ross R.P."/>
            <person name="Hill C."/>
        </authorList>
    </citation>
    <scope>NUCLEOTIDE SEQUENCE [LARGE SCALE GENOMIC DNA]</scope>
    <source>
        <strain evidence="3">cr77_1</strain>
    </source>
</reference>
<sequence>MNKKISQFEVTTSFEDNDILTLVQDKTNKIIHKDDFETSLSGTFATNERVDGIEEDVANLDIKVDNNYTDLSNKIVEGDTNVTNNLSSNINSYYDVLNNKIITLEDKHDKDLTEVNDTVQGWIDTIDDKSTKEQLQNLLNRLIEDENIITALADLIANGGGSGEAPGFHTQPTSTIFPLSGYYKGENADPLTTTDTLNQALGKLECQIDNITSSSSGSLPLIKTGQTTAPSDGTIYTSGKVKEDYLRKDGDTATGYTTFLAGIQGGKTFRSGWDGEGASLWPVNTKWHLEVDDLFVRGNLTVNELIVNEIKAVGGDILVTMADMEIVEVVDGSDGWTCYFDDEDGTKYNQFRVRDQAICQKFDGKNVKRYWRMVSEVGNNFIVLSKSVCEPGSANPEVGDKVLLLGHRVEADPELNSSMNDRRNAIFISAKGEGSPRIAFYDNIDDFTLAGKDRTVIGKESKFVGTLMQTTETGDVVRVPVYRGEWNPDTTYNYYDQVTYQGSLWIAMKDGVTSVPGPDNDEWQLQVSKGDSGKPGDDVAKWVEITGTRLFLYDTPDYSGTPTPSSVVLYCNTYGMTNPTYEWRLLTEPIEVIGNNVSTEIPHTIFTTRTANVRCVVTDSDGSQYYDDIQIAKLANGAEGLDAYYVDLTNSTVNIPYDSSGNTPLVNLSTIYTEVYAYRGIDPIDIVSIEATTTQGDATVEIQGNKITLSKINSISATIRLTIKLTDATILTKDWYINKTHDGESGFDGVDAAYVMVTGEQVFKYTSNATTPIPATINLLATAFNIESPMFYWYWALPGTNDWQELVNETGNNLLVSPTGNYFSGNNEVTFKCEVTSTNGGATYMDMMTINKLYDGKDGEGGYRGTLTNEAHTVSANFNGEVDPTELSRAVTETRLWFGIDQIENNNYSITSTLISGDGSVNVDNTSKKVTVTSLTSDTAVWRIHFLVDAKEVDVCDFTVTKAKGGAAGYQPISIYCMTNSTPSRPTLTTRPSSSGTSSGGYTWYLDPTYSTSYATWESHGNIDPNNNGVVVVDQTTGYRWTAPVKISGKDGAQGDRGPAGSPGSPGSPGSDGLDGPGLNYRGEWKSGKTYGWTAGNAGNVRDVVKDGSYYYMWNKYYRGTAPVASSSNKPSNSYTTVDGTSGRYWTQFGASFESIATGLLLAETATIAGWEFADQYIYAQSNTMRLDGRTSPLSDVHLAAGSNAASSPGSAPFRIKKDGSMVSTKANITGTISASSGDIGGVQISNGLRGSGWSLSNSGYYCSGDGVNAGFGINSAPATYGKNLPMSISYTNNVYGDYILGSTISANNSEGWAVGLAVTGGFLWCRQGVYDTCKAQLNPNASGNSIQLVWPSGSNGSGYGWRFEIYSTSYSTVYLPDRSLLAKHLGLKSSDYFNIEVLLYASNWGTSYNIFPSSGMSLFDEAGRSISSYKLDKAMARRFLITASDTYYARTI</sequence>
<evidence type="ECO:0000313" key="3">
    <source>
        <dbReference type="Proteomes" id="UP000827562"/>
    </source>
</evidence>
<organism evidence="2 3">
    <name type="scientific">uncultured phage cr77_1</name>
    <dbReference type="NCBI Taxonomy" id="2986410"/>
    <lineage>
        <taxon>Viruses</taxon>
        <taxon>Duplodnaviria</taxon>
        <taxon>Heunggongvirae</taxon>
        <taxon>Uroviricota</taxon>
        <taxon>Caudoviricetes</taxon>
        <taxon>Crassvirales</taxon>
        <taxon>Suoliviridae</taxon>
        <taxon>Boorivirinae</taxon>
        <taxon>Canhaevirus</taxon>
        <taxon>Canhaevirus faecalis</taxon>
    </lineage>
</organism>
<feature type="compositionally biased region" description="Low complexity" evidence="1">
    <location>
        <begin position="1056"/>
        <end position="1078"/>
    </location>
</feature>
<name>A0AAE7S0A6_9CAUD</name>
<dbReference type="EMBL" id="MZ130482">
    <property type="protein sequence ID" value="QWM89767.1"/>
    <property type="molecule type" value="Genomic_DNA"/>
</dbReference>
<evidence type="ECO:0000313" key="2">
    <source>
        <dbReference type="EMBL" id="QWM89767.1"/>
    </source>
</evidence>
<evidence type="ECO:0000256" key="1">
    <source>
        <dbReference type="SAM" id="MobiDB-lite"/>
    </source>
</evidence>
<gene>
    <name evidence="2" type="primary">gp_16537</name>
</gene>
<protein>
    <submittedName>
        <fullName evidence="2">Uncharacterized protein</fullName>
    </submittedName>
</protein>
<proteinExistence type="predicted"/>